<evidence type="ECO:0000313" key="4">
    <source>
        <dbReference type="Proteomes" id="UP000642938"/>
    </source>
</evidence>
<accession>A0A7W6K8M5</accession>
<dbReference type="EMBL" id="BMHZ01000002">
    <property type="protein sequence ID" value="GGH06266.1"/>
    <property type="molecule type" value="Genomic_DNA"/>
</dbReference>
<comment type="caution">
    <text evidence="2">The sequence shown here is derived from an EMBL/GenBank/DDBJ whole genome shotgun (WGS) entry which is preliminary data.</text>
</comment>
<reference evidence="1" key="1">
    <citation type="journal article" date="2014" name="Int. J. Syst. Evol. Microbiol.">
        <title>Complete genome of a new Firmicutes species belonging to the dominant human colonic microbiota ('Ruminococcus bicirculans') reveals two chromosomes and a selective capacity to utilize plant glucans.</title>
        <authorList>
            <consortium name="NISC Comparative Sequencing Program"/>
            <person name="Wegmann U."/>
            <person name="Louis P."/>
            <person name="Goesmann A."/>
            <person name="Henrissat B."/>
            <person name="Duncan S.H."/>
            <person name="Flint H.J."/>
        </authorList>
    </citation>
    <scope>NUCLEOTIDE SEQUENCE</scope>
    <source>
        <strain evidence="1">CGMCC 1.15287</strain>
    </source>
</reference>
<dbReference type="AlphaFoldDB" id="A0A7W6K8M5"/>
<gene>
    <name evidence="1" type="ORF">GCM10007422_22870</name>
    <name evidence="2" type="ORF">GGQ60_001149</name>
</gene>
<evidence type="ECO:0000313" key="1">
    <source>
        <dbReference type="EMBL" id="GGH06266.1"/>
    </source>
</evidence>
<evidence type="ECO:0000313" key="2">
    <source>
        <dbReference type="EMBL" id="MBB4107189.1"/>
    </source>
</evidence>
<sequence length="56" mass="6757">MEEYSGDIVHLKKDTRYNDEIFYGYMLILKANPFYELLIDAIDRYIADINDQKYSQ</sequence>
<dbReference type="RefSeq" id="WP_183760687.1">
    <property type="nucleotide sequence ID" value="NZ_BMHZ01000002.1"/>
</dbReference>
<dbReference type="Proteomes" id="UP000642938">
    <property type="component" value="Unassembled WGS sequence"/>
</dbReference>
<proteinExistence type="predicted"/>
<reference evidence="2 3" key="3">
    <citation type="submission" date="2020-08" db="EMBL/GenBank/DDBJ databases">
        <title>Genomic Encyclopedia of Type Strains, Phase IV (KMG-IV): sequencing the most valuable type-strain genomes for metagenomic binning, comparative biology and taxonomic classification.</title>
        <authorList>
            <person name="Goeker M."/>
        </authorList>
    </citation>
    <scope>NUCLEOTIDE SEQUENCE [LARGE SCALE GENOMIC DNA]</scope>
    <source>
        <strain evidence="2 3">DSM 100774</strain>
    </source>
</reference>
<evidence type="ECO:0000313" key="3">
    <source>
        <dbReference type="Proteomes" id="UP000532273"/>
    </source>
</evidence>
<protein>
    <submittedName>
        <fullName evidence="2">Uncharacterized protein</fullName>
    </submittedName>
</protein>
<organism evidence="2 3">
    <name type="scientific">Pedobacter zeae</name>
    <dbReference type="NCBI Taxonomy" id="1737356"/>
    <lineage>
        <taxon>Bacteria</taxon>
        <taxon>Pseudomonadati</taxon>
        <taxon>Bacteroidota</taxon>
        <taxon>Sphingobacteriia</taxon>
        <taxon>Sphingobacteriales</taxon>
        <taxon>Sphingobacteriaceae</taxon>
        <taxon>Pedobacter</taxon>
    </lineage>
</organism>
<reference evidence="4" key="2">
    <citation type="journal article" date="2019" name="Int. J. Syst. Evol. Microbiol.">
        <title>The Global Catalogue of Microorganisms (GCM) 10K type strain sequencing project: providing services to taxonomists for standard genome sequencing and annotation.</title>
        <authorList>
            <consortium name="The Broad Institute Genomics Platform"/>
            <consortium name="The Broad Institute Genome Sequencing Center for Infectious Disease"/>
            <person name="Wu L."/>
            <person name="Ma J."/>
        </authorList>
    </citation>
    <scope>NUCLEOTIDE SEQUENCE [LARGE SCALE GENOMIC DNA]</scope>
    <source>
        <strain evidence="4">CGMCC 1.15287</strain>
    </source>
</reference>
<reference evidence="1" key="4">
    <citation type="submission" date="2024-05" db="EMBL/GenBank/DDBJ databases">
        <authorList>
            <person name="Sun Q."/>
            <person name="Zhou Y."/>
        </authorList>
    </citation>
    <scope>NUCLEOTIDE SEQUENCE</scope>
    <source>
        <strain evidence="1">CGMCC 1.15287</strain>
    </source>
</reference>
<dbReference type="Proteomes" id="UP000532273">
    <property type="component" value="Unassembled WGS sequence"/>
</dbReference>
<keyword evidence="4" id="KW-1185">Reference proteome</keyword>
<dbReference type="EMBL" id="JACIEF010000001">
    <property type="protein sequence ID" value="MBB4107189.1"/>
    <property type="molecule type" value="Genomic_DNA"/>
</dbReference>
<name>A0A7W6K8M5_9SPHI</name>